<dbReference type="SUPFAM" id="SSF56935">
    <property type="entry name" value="Porins"/>
    <property type="match status" value="1"/>
</dbReference>
<dbReference type="EMBL" id="MUYV01000005">
    <property type="protein sequence ID" value="OOS25342.1"/>
    <property type="molecule type" value="Genomic_DNA"/>
</dbReference>
<accession>A0A1T0CSM6</accession>
<evidence type="ECO:0000256" key="12">
    <source>
        <dbReference type="RuleBase" id="RU003357"/>
    </source>
</evidence>
<evidence type="ECO:0000256" key="9">
    <source>
        <dbReference type="ARBA" id="ARBA00023170"/>
    </source>
</evidence>
<comment type="caution">
    <text evidence="16">The sequence shown here is derived from an EMBL/GenBank/DDBJ whole genome shotgun (WGS) entry which is preliminary data.</text>
</comment>
<dbReference type="PANTHER" id="PTHR30069:SF29">
    <property type="entry name" value="HEMOGLOBIN AND HEMOGLOBIN-HAPTOGLOBIN-BINDING PROTEIN 1-RELATED"/>
    <property type="match status" value="1"/>
</dbReference>
<keyword evidence="5 11" id="KW-0812">Transmembrane</keyword>
<protein>
    <submittedName>
        <fullName evidence="16">Ligand-gated channel protein</fullName>
    </submittedName>
</protein>
<dbReference type="Pfam" id="PF07715">
    <property type="entry name" value="Plug"/>
    <property type="match status" value="1"/>
</dbReference>
<keyword evidence="4 11" id="KW-1134">Transmembrane beta strand</keyword>
<name>A0A1T0CSM6_9GAMM</name>
<comment type="similarity">
    <text evidence="2">Belongs to the TonB-dependent receptor family. Hemoglobin/haptoglobin binding protein subfamily.</text>
</comment>
<dbReference type="Gene3D" id="2.170.130.10">
    <property type="entry name" value="TonB-dependent receptor, plug domain"/>
    <property type="match status" value="1"/>
</dbReference>
<dbReference type="RefSeq" id="WP_078317612.1">
    <property type="nucleotide sequence ID" value="NZ_MUYV01000005.1"/>
</dbReference>
<evidence type="ECO:0000259" key="14">
    <source>
        <dbReference type="Pfam" id="PF00593"/>
    </source>
</evidence>
<evidence type="ECO:0000256" key="6">
    <source>
        <dbReference type="ARBA" id="ARBA00022729"/>
    </source>
</evidence>
<dbReference type="Pfam" id="PF00593">
    <property type="entry name" value="TonB_dep_Rec_b-barrel"/>
    <property type="match status" value="1"/>
</dbReference>
<evidence type="ECO:0000313" key="16">
    <source>
        <dbReference type="EMBL" id="OOS25342.1"/>
    </source>
</evidence>
<evidence type="ECO:0000256" key="3">
    <source>
        <dbReference type="ARBA" id="ARBA00022448"/>
    </source>
</evidence>
<dbReference type="GO" id="GO:0044718">
    <property type="term" value="P:siderophore transmembrane transport"/>
    <property type="evidence" value="ECO:0007669"/>
    <property type="project" value="TreeGrafter"/>
</dbReference>
<dbReference type="GO" id="GO:0009279">
    <property type="term" value="C:cell outer membrane"/>
    <property type="evidence" value="ECO:0007669"/>
    <property type="project" value="UniProtKB-SubCell"/>
</dbReference>
<evidence type="ECO:0000256" key="10">
    <source>
        <dbReference type="ARBA" id="ARBA00023237"/>
    </source>
</evidence>
<evidence type="ECO:0000256" key="7">
    <source>
        <dbReference type="ARBA" id="ARBA00023077"/>
    </source>
</evidence>
<evidence type="ECO:0000256" key="13">
    <source>
        <dbReference type="SAM" id="SignalP"/>
    </source>
</evidence>
<dbReference type="AlphaFoldDB" id="A0A1T0CSM6"/>
<gene>
    <name evidence="16" type="ORF">B0681_04800</name>
</gene>
<dbReference type="CDD" id="cd01347">
    <property type="entry name" value="ligand_gated_channel"/>
    <property type="match status" value="1"/>
</dbReference>
<keyword evidence="9" id="KW-0675">Receptor</keyword>
<dbReference type="InterPro" id="IPR036942">
    <property type="entry name" value="Beta-barrel_TonB_sf"/>
</dbReference>
<keyword evidence="6 13" id="KW-0732">Signal</keyword>
<dbReference type="InterPro" id="IPR039426">
    <property type="entry name" value="TonB-dep_rcpt-like"/>
</dbReference>
<evidence type="ECO:0000313" key="17">
    <source>
        <dbReference type="Proteomes" id="UP000190683"/>
    </source>
</evidence>
<keyword evidence="8 11" id="KW-0472">Membrane</keyword>
<comment type="subcellular location">
    <subcellularLocation>
        <location evidence="1 11">Cell outer membrane</location>
        <topology evidence="1 11">Multi-pass membrane protein</topology>
    </subcellularLocation>
</comment>
<keyword evidence="3 11" id="KW-0813">Transport</keyword>
<feature type="domain" description="TonB-dependent receptor plug" evidence="15">
    <location>
        <begin position="51"/>
        <end position="158"/>
    </location>
</feature>
<organism evidence="16 17">
    <name type="scientific">Moraxella porci DSM 25326</name>
    <dbReference type="NCBI Taxonomy" id="573983"/>
    <lineage>
        <taxon>Bacteria</taxon>
        <taxon>Pseudomonadati</taxon>
        <taxon>Pseudomonadota</taxon>
        <taxon>Gammaproteobacteria</taxon>
        <taxon>Moraxellales</taxon>
        <taxon>Moraxellaceae</taxon>
        <taxon>Moraxella</taxon>
    </lineage>
</organism>
<evidence type="ECO:0000256" key="2">
    <source>
        <dbReference type="ARBA" id="ARBA00008143"/>
    </source>
</evidence>
<evidence type="ECO:0000256" key="5">
    <source>
        <dbReference type="ARBA" id="ARBA00022692"/>
    </source>
</evidence>
<feature type="domain" description="TonB-dependent receptor-like beta-barrel" evidence="14">
    <location>
        <begin position="213"/>
        <end position="621"/>
    </location>
</feature>
<keyword evidence="10 11" id="KW-0998">Cell outer membrane</keyword>
<feature type="chain" id="PRO_5013340855" evidence="13">
    <location>
        <begin position="27"/>
        <end position="652"/>
    </location>
</feature>
<reference evidence="16 17" key="1">
    <citation type="submission" date="2017-02" db="EMBL/GenBank/DDBJ databases">
        <title>Draft genome sequence of Moraxella porci CCUG 54912T type strain.</title>
        <authorList>
            <person name="Salva-Serra F."/>
            <person name="Engstrom-Jakobsson H."/>
            <person name="Thorell K."/>
            <person name="Jaen-Luchoro D."/>
            <person name="Gonzales-Siles L."/>
            <person name="Karlsson R."/>
            <person name="Yazdan S."/>
            <person name="Boulund F."/>
            <person name="Johnning A."/>
            <person name="Engstrand L."/>
            <person name="Kristiansson E."/>
            <person name="Moore E."/>
        </authorList>
    </citation>
    <scope>NUCLEOTIDE SEQUENCE [LARGE SCALE GENOMIC DNA]</scope>
    <source>
        <strain evidence="16 17">CCUG 54912</strain>
    </source>
</reference>
<evidence type="ECO:0000256" key="11">
    <source>
        <dbReference type="PROSITE-ProRule" id="PRU01360"/>
    </source>
</evidence>
<keyword evidence="7 12" id="KW-0798">TonB box</keyword>
<dbReference type="InterPro" id="IPR037066">
    <property type="entry name" value="Plug_dom_sf"/>
</dbReference>
<dbReference type="Proteomes" id="UP000190683">
    <property type="component" value="Unassembled WGS sequence"/>
</dbReference>
<dbReference type="Gene3D" id="2.40.170.20">
    <property type="entry name" value="TonB-dependent receptor, beta-barrel domain"/>
    <property type="match status" value="1"/>
</dbReference>
<keyword evidence="17" id="KW-1185">Reference proteome</keyword>
<evidence type="ECO:0000256" key="8">
    <source>
        <dbReference type="ARBA" id="ARBA00023136"/>
    </source>
</evidence>
<dbReference type="PANTHER" id="PTHR30069">
    <property type="entry name" value="TONB-DEPENDENT OUTER MEMBRANE RECEPTOR"/>
    <property type="match status" value="1"/>
</dbReference>
<sequence>MSSLTLRRAIILALAPATLISQNATAATGDDLPVVELDPVVVTVSRSATPLSDTPASVTVISAGEIEKNPARNLSDVIQLDAGIYVKQSGGIGQIPEVSIRGSYPVHTLVLKDGARLNNQNHLGSVYTGFIDTTNLSRVEIAKGPASVQYGSDAIGGVIQMVSKTPTRTGAEITGVVGENNTYKAIVKGDVVHNDFYASLSGQRLETDGTRIFNNQSRDNQAGYEQKGYTAKLGFDNKQNLDASISFDHSEGINEFNNFGSSTSPNTSLREFENQIINAKISYKPIDNLSLNARYSNVKNKQDVIDYASFYHTQVDEADVNAKWSFANNQNILVGVTGNQSEYTSNAVKDGVQSIDTIGYYAQHQYNSDKVNTQVGVRLEDNERFGNHTVGQGAIRYRITPATSVYANVGSAFRAPALSELYYESIDGPYPNWVNPDILETYATIGNENLEPEKSISYELGASHQFSDNLTLDVTAFHTHVKNLIDIQNSTTDILDTTNPGIIQRFNTGTYSNIYKASFIGGEINATYVRDNYYAKAGYAYVETENKDNNREIAYRPKHTGTLTLGYDDGVVGVSTSIIARSDAFANSANTIKVPGHATVDVDAHWNINPHVKLFTNIQNIGNVEYKAVYNSANQWYVNGGRQANLGVTFKY</sequence>
<dbReference type="STRING" id="573983.B0681_04800"/>
<dbReference type="GO" id="GO:0015344">
    <property type="term" value="F:siderophore uptake transmembrane transporter activity"/>
    <property type="evidence" value="ECO:0007669"/>
    <property type="project" value="TreeGrafter"/>
</dbReference>
<evidence type="ECO:0000259" key="15">
    <source>
        <dbReference type="Pfam" id="PF07715"/>
    </source>
</evidence>
<feature type="signal peptide" evidence="13">
    <location>
        <begin position="1"/>
        <end position="26"/>
    </location>
</feature>
<dbReference type="PROSITE" id="PS52016">
    <property type="entry name" value="TONB_DEPENDENT_REC_3"/>
    <property type="match status" value="1"/>
</dbReference>
<dbReference type="InterPro" id="IPR000531">
    <property type="entry name" value="Beta-barrel_TonB"/>
</dbReference>
<evidence type="ECO:0000256" key="1">
    <source>
        <dbReference type="ARBA" id="ARBA00004571"/>
    </source>
</evidence>
<evidence type="ECO:0000256" key="4">
    <source>
        <dbReference type="ARBA" id="ARBA00022452"/>
    </source>
</evidence>
<dbReference type="InterPro" id="IPR012910">
    <property type="entry name" value="Plug_dom"/>
</dbReference>
<proteinExistence type="inferred from homology"/>